<evidence type="ECO:0000313" key="2">
    <source>
        <dbReference type="Proteomes" id="UP000005730"/>
    </source>
</evidence>
<dbReference type="Proteomes" id="UP000005730">
    <property type="component" value="Chromosome"/>
</dbReference>
<dbReference type="EMBL" id="CM001377">
    <property type="protein sequence ID" value="EHM09237.1"/>
    <property type="molecule type" value="Genomic_DNA"/>
</dbReference>
<dbReference type="OrthoDB" id="702at2"/>
<dbReference type="eggNOG" id="COG0037">
    <property type="taxonomic scope" value="Bacteria"/>
</dbReference>
<dbReference type="RefSeq" id="WP_006582728.1">
    <property type="nucleotide sequence ID" value="NZ_CM001377.1"/>
</dbReference>
<dbReference type="STRING" id="926567.TheveDRAFT_0048"/>
<keyword evidence="2" id="KW-1185">Reference proteome</keyword>
<accession>H0UMU2</accession>
<evidence type="ECO:0000313" key="1">
    <source>
        <dbReference type="EMBL" id="EHM09237.1"/>
    </source>
</evidence>
<name>H0UMU2_9BACT</name>
<dbReference type="InterPro" id="IPR020022">
    <property type="entry name" value="N-acetyl_sugar_amidoTrfase"/>
</dbReference>
<gene>
    <name evidence="1" type="ORF">TheveDRAFT_0048</name>
</gene>
<organism evidence="1 2">
    <name type="scientific">Thermanaerovibrio velox DSM 12556</name>
    <dbReference type="NCBI Taxonomy" id="926567"/>
    <lineage>
        <taxon>Bacteria</taxon>
        <taxon>Thermotogati</taxon>
        <taxon>Synergistota</taxon>
        <taxon>Synergistia</taxon>
        <taxon>Synergistales</taxon>
        <taxon>Synergistaceae</taxon>
        <taxon>Thermanaerovibrio</taxon>
    </lineage>
</organism>
<sequence length="372" mass="43645">MRYCKRCVMPDTRPGIVFDDEGICCACRAYERRKDIDWDSRWRELEALCDKYRNKGAFGYDCMIAVSGGKDSHFQTYIMKEKLGMTPLLVSVEDNFPMTEAGKHNLKNISEVFGCDIISLKPNIRAQKRIMRTMFERYGKPTWYIDRLIYTYPLHMAVKFGIPLLVYGENVSYEYGGPGAVETPSARERIYNGVADAVPVEELLDDVVTTKDLTLCQPPVKDDLEGLEPIYLSYFVPWNSYSNYIFAKSVGFHDLTHEWHRTHNIENFDQVDSRAYTVHYWLKYPKFGHQVATDYASRFVRYGLISREEAVELVRRHDHELDPLALRDFCQFCGYSEREFWSIVDKFYNREIFEKDRFGRWVLKKPVWAEGA</sequence>
<reference evidence="1 2" key="1">
    <citation type="submission" date="2011-10" db="EMBL/GenBank/DDBJ databases">
        <title>The Noncontiguous Finished genome of Thermanaerovibrio velox DSM 12556.</title>
        <authorList>
            <consortium name="US DOE Joint Genome Institute (JGI-PGF)"/>
            <person name="Lucas S."/>
            <person name="Copeland A."/>
            <person name="Lapidus A."/>
            <person name="Glavina del Rio T."/>
            <person name="Dalin E."/>
            <person name="Tice H."/>
            <person name="Bruce D."/>
            <person name="Goodwin L."/>
            <person name="Pitluck S."/>
            <person name="Peters L."/>
            <person name="Mikhailova N."/>
            <person name="Teshima H."/>
            <person name="Kyrpides N."/>
            <person name="Mavromatis K."/>
            <person name="Ivanova N."/>
            <person name="Markowitz V."/>
            <person name="Cheng J.-F."/>
            <person name="Hugenholtz P."/>
            <person name="Woyke T."/>
            <person name="Wu D."/>
            <person name="Spring S."/>
            <person name="Brambilla E.-M."/>
            <person name="Klenk H.-P."/>
            <person name="Eisen J.A."/>
        </authorList>
    </citation>
    <scope>NUCLEOTIDE SEQUENCE [LARGE SCALE GENOMIC DNA]</scope>
    <source>
        <strain evidence="1 2">DSM 12556</strain>
    </source>
</reference>
<dbReference type="SUPFAM" id="SSF52402">
    <property type="entry name" value="Adenine nucleotide alpha hydrolases-like"/>
    <property type="match status" value="1"/>
</dbReference>
<dbReference type="AlphaFoldDB" id="H0UMU2"/>
<dbReference type="GO" id="GO:0016740">
    <property type="term" value="F:transferase activity"/>
    <property type="evidence" value="ECO:0007669"/>
    <property type="project" value="UniProtKB-KW"/>
</dbReference>
<dbReference type="NCBIfam" id="TIGR03573">
    <property type="entry name" value="WbuX"/>
    <property type="match status" value="1"/>
</dbReference>
<protein>
    <submittedName>
        <fullName evidence="1">N-acetyl sugar amidotransferase</fullName>
    </submittedName>
</protein>
<keyword evidence="1" id="KW-0808">Transferase</keyword>
<proteinExistence type="predicted"/>
<dbReference type="HOGENOM" id="CLU_056004_1_0_0"/>